<dbReference type="InterPro" id="IPR041569">
    <property type="entry name" value="AAA_lid_3"/>
</dbReference>
<dbReference type="Gene3D" id="1.10.8.60">
    <property type="match status" value="1"/>
</dbReference>
<dbReference type="InterPro" id="IPR003959">
    <property type="entry name" value="ATPase_AAA_core"/>
</dbReference>
<feature type="compositionally biased region" description="Low complexity" evidence="11">
    <location>
        <begin position="402"/>
        <end position="411"/>
    </location>
</feature>
<feature type="region of interest" description="Disordered" evidence="11">
    <location>
        <begin position="296"/>
        <end position="359"/>
    </location>
</feature>
<dbReference type="FunFam" id="3.40.50.300:FF:000061">
    <property type="entry name" value="ATPase family, AAA domain-containing 2"/>
    <property type="match status" value="1"/>
</dbReference>
<evidence type="ECO:0000256" key="3">
    <source>
        <dbReference type="ARBA" id="ARBA00006914"/>
    </source>
</evidence>
<evidence type="ECO:0000313" key="13">
    <source>
        <dbReference type="EMBL" id="GAO48008.1"/>
    </source>
</evidence>
<dbReference type="InterPro" id="IPR045199">
    <property type="entry name" value="ATAD2-like"/>
</dbReference>
<dbReference type="InterPro" id="IPR027417">
    <property type="entry name" value="P-loop_NTPase"/>
</dbReference>
<dbReference type="SUPFAM" id="SSF52540">
    <property type="entry name" value="P-loop containing nucleoside triphosphate hydrolases"/>
    <property type="match status" value="3"/>
</dbReference>
<gene>
    <name evidence="13" type="ORF">G7K_2196-t2</name>
</gene>
<name>A0A0E9NDX3_SAICN</name>
<evidence type="ECO:0000256" key="9">
    <source>
        <dbReference type="ARBA" id="ARBA00023242"/>
    </source>
</evidence>
<dbReference type="PROSITE" id="PS00674">
    <property type="entry name" value="AAA"/>
    <property type="match status" value="1"/>
</dbReference>
<evidence type="ECO:0000256" key="2">
    <source>
        <dbReference type="ARBA" id="ARBA00004286"/>
    </source>
</evidence>
<dbReference type="GO" id="GO:0042393">
    <property type="term" value="F:histone binding"/>
    <property type="evidence" value="ECO:0007669"/>
    <property type="project" value="UniProtKB-ARBA"/>
</dbReference>
<comment type="similarity">
    <text evidence="3">Belongs to the AAA ATPase family.</text>
</comment>
<dbReference type="PANTHER" id="PTHR23069:SF0">
    <property type="entry name" value="TAT-BINDING HOMOLOG 7"/>
    <property type="match status" value="1"/>
</dbReference>
<evidence type="ECO:0000259" key="12">
    <source>
        <dbReference type="SMART" id="SM00382"/>
    </source>
</evidence>
<dbReference type="EMBL" id="BACD03000012">
    <property type="protein sequence ID" value="GAO48008.1"/>
    <property type="molecule type" value="Genomic_DNA"/>
</dbReference>
<evidence type="ECO:0000256" key="1">
    <source>
        <dbReference type="ARBA" id="ARBA00004123"/>
    </source>
</evidence>
<feature type="compositionally biased region" description="Acidic residues" evidence="11">
    <location>
        <begin position="585"/>
        <end position="594"/>
    </location>
</feature>
<accession>A0A0E9NDX3</accession>
<feature type="compositionally biased region" description="Low complexity" evidence="11">
    <location>
        <begin position="655"/>
        <end position="664"/>
    </location>
</feature>
<evidence type="ECO:0000256" key="10">
    <source>
        <dbReference type="ARBA" id="ARBA00048778"/>
    </source>
</evidence>
<evidence type="ECO:0000256" key="4">
    <source>
        <dbReference type="ARBA" id="ARBA00022454"/>
    </source>
</evidence>
<feature type="compositionally biased region" description="Acidic residues" evidence="11">
    <location>
        <begin position="412"/>
        <end position="451"/>
    </location>
</feature>
<proteinExistence type="inferred from homology"/>
<keyword evidence="8" id="KW-0103">Bromodomain</keyword>
<dbReference type="GO" id="GO:0045815">
    <property type="term" value="P:transcription initiation-coupled chromatin remodeling"/>
    <property type="evidence" value="ECO:0007669"/>
    <property type="project" value="TreeGrafter"/>
</dbReference>
<comment type="catalytic activity">
    <reaction evidence="10">
        <text>ATP + H2O = ADP + phosphate + H(+)</text>
        <dbReference type="Rhea" id="RHEA:13065"/>
        <dbReference type="ChEBI" id="CHEBI:15377"/>
        <dbReference type="ChEBI" id="CHEBI:15378"/>
        <dbReference type="ChEBI" id="CHEBI:30616"/>
        <dbReference type="ChEBI" id="CHEBI:43474"/>
        <dbReference type="ChEBI" id="CHEBI:456216"/>
    </reaction>
    <physiologicalReaction direction="left-to-right" evidence="10">
        <dbReference type="Rhea" id="RHEA:13066"/>
    </physiologicalReaction>
</comment>
<keyword evidence="4" id="KW-0158">Chromosome</keyword>
<dbReference type="GO" id="GO:0016887">
    <property type="term" value="F:ATP hydrolysis activity"/>
    <property type="evidence" value="ECO:0007669"/>
    <property type="project" value="InterPro"/>
</dbReference>
<reference evidence="13 14" key="2">
    <citation type="journal article" date="2014" name="J. Gen. Appl. Microbiol.">
        <title>The early diverging ascomycetous budding yeast Saitoella complicata has three histone deacetylases belonging to the Clr6, Hos2, and Rpd3 lineages.</title>
        <authorList>
            <person name="Nishida H."/>
            <person name="Matsumoto T."/>
            <person name="Kondo S."/>
            <person name="Hamamoto M."/>
            <person name="Yoshikawa H."/>
        </authorList>
    </citation>
    <scope>NUCLEOTIDE SEQUENCE [LARGE SCALE GENOMIC DNA]</scope>
    <source>
        <strain evidence="13 14">NRRL Y-17804</strain>
    </source>
</reference>
<dbReference type="GO" id="GO:0140674">
    <property type="term" value="F:ATP-dependent histone chaperone activity"/>
    <property type="evidence" value="ECO:0007669"/>
    <property type="project" value="UniProtKB-ARBA"/>
</dbReference>
<feature type="domain" description="AAA+ ATPase" evidence="12">
    <location>
        <begin position="794"/>
        <end position="935"/>
    </location>
</feature>
<dbReference type="SMART" id="SM00382">
    <property type="entry name" value="AAA"/>
    <property type="match status" value="1"/>
</dbReference>
<protein>
    <recommendedName>
        <fullName evidence="12">AAA+ ATPase domain-containing protein</fullName>
    </recommendedName>
</protein>
<feature type="region of interest" description="Disordered" evidence="11">
    <location>
        <begin position="1460"/>
        <end position="1480"/>
    </location>
</feature>
<dbReference type="STRING" id="698492.A0A0E9NDX3"/>
<organism evidence="13 14">
    <name type="scientific">Saitoella complicata (strain BCRC 22490 / CBS 7301 / JCM 7358 / NBRC 10748 / NRRL Y-17804)</name>
    <dbReference type="NCBI Taxonomy" id="698492"/>
    <lineage>
        <taxon>Eukaryota</taxon>
        <taxon>Fungi</taxon>
        <taxon>Dikarya</taxon>
        <taxon>Ascomycota</taxon>
        <taxon>Taphrinomycotina</taxon>
        <taxon>Taphrinomycotina incertae sedis</taxon>
        <taxon>Saitoella</taxon>
    </lineage>
</organism>
<dbReference type="GO" id="GO:0006334">
    <property type="term" value="P:nucleosome assembly"/>
    <property type="evidence" value="ECO:0007669"/>
    <property type="project" value="TreeGrafter"/>
</dbReference>
<keyword evidence="5" id="KW-0547">Nucleotide-binding</keyword>
<feature type="compositionally biased region" description="Basic and acidic residues" evidence="11">
    <location>
        <begin position="320"/>
        <end position="340"/>
    </location>
</feature>
<feature type="compositionally biased region" description="Acidic residues" evidence="11">
    <location>
        <begin position="513"/>
        <end position="527"/>
    </location>
</feature>
<keyword evidence="9" id="KW-0539">Nucleus</keyword>
<dbReference type="PANTHER" id="PTHR23069">
    <property type="entry name" value="AAA DOMAIN-CONTAINING"/>
    <property type="match status" value="1"/>
</dbReference>
<dbReference type="Proteomes" id="UP000033140">
    <property type="component" value="Unassembled WGS sequence"/>
</dbReference>
<dbReference type="Gene3D" id="3.40.50.300">
    <property type="entry name" value="P-loop containing nucleotide triphosphate hydrolases"/>
    <property type="match status" value="3"/>
</dbReference>
<feature type="region of interest" description="Disordered" evidence="11">
    <location>
        <begin position="394"/>
        <end position="666"/>
    </location>
</feature>
<dbReference type="FunFam" id="1.10.8.60:FF:000016">
    <property type="entry name" value="ATPase family AAA domain-containing protein 2B"/>
    <property type="match status" value="1"/>
</dbReference>
<feature type="compositionally biased region" description="Basic residues" evidence="11">
    <location>
        <begin position="457"/>
        <end position="474"/>
    </location>
</feature>
<reference evidence="13 14" key="1">
    <citation type="journal article" date="2011" name="J. Gen. Appl. Microbiol.">
        <title>Draft genome sequencing of the enigmatic yeast Saitoella complicata.</title>
        <authorList>
            <person name="Nishida H."/>
            <person name="Hamamoto M."/>
            <person name="Sugiyama J."/>
        </authorList>
    </citation>
    <scope>NUCLEOTIDE SEQUENCE [LARGE SCALE GENOMIC DNA]</scope>
    <source>
        <strain evidence="13 14">NRRL Y-17804</strain>
    </source>
</reference>
<dbReference type="Pfam" id="PF00004">
    <property type="entry name" value="AAA"/>
    <property type="match status" value="2"/>
</dbReference>
<comment type="caution">
    <text evidence="13">The sequence shown here is derived from an EMBL/GenBank/DDBJ whole genome shotgun (WGS) entry which is preliminary data.</text>
</comment>
<comment type="subcellular location">
    <subcellularLocation>
        <location evidence="2">Chromosome</location>
    </subcellularLocation>
    <subcellularLocation>
        <location evidence="1">Nucleus</location>
    </subcellularLocation>
</comment>
<evidence type="ECO:0000256" key="7">
    <source>
        <dbReference type="ARBA" id="ARBA00022840"/>
    </source>
</evidence>
<dbReference type="CDD" id="cd02024">
    <property type="entry name" value="NRK1"/>
    <property type="match status" value="1"/>
</dbReference>
<dbReference type="GO" id="GO:0005634">
    <property type="term" value="C:nucleus"/>
    <property type="evidence" value="ECO:0007669"/>
    <property type="project" value="UniProtKB-SubCell"/>
</dbReference>
<evidence type="ECO:0000256" key="5">
    <source>
        <dbReference type="ARBA" id="ARBA00022741"/>
    </source>
</evidence>
<feature type="compositionally biased region" description="Polar residues" evidence="11">
    <location>
        <begin position="307"/>
        <end position="318"/>
    </location>
</feature>
<dbReference type="GO" id="GO:0005524">
    <property type="term" value="F:ATP binding"/>
    <property type="evidence" value="ECO:0007669"/>
    <property type="project" value="UniProtKB-KW"/>
</dbReference>
<reference evidence="13 14" key="3">
    <citation type="journal article" date="2015" name="Genome Announc.">
        <title>Draft Genome Sequence of the Archiascomycetous Yeast Saitoella complicata.</title>
        <authorList>
            <person name="Yamauchi K."/>
            <person name="Kondo S."/>
            <person name="Hamamoto M."/>
            <person name="Takahashi Y."/>
            <person name="Ogura Y."/>
            <person name="Hayashi T."/>
            <person name="Nishida H."/>
        </authorList>
    </citation>
    <scope>NUCLEOTIDE SEQUENCE [LARGE SCALE GENOMIC DNA]</scope>
    <source>
        <strain evidence="13 14">NRRL Y-17804</strain>
    </source>
</reference>
<dbReference type="FunFam" id="3.40.50.300:FF:001218">
    <property type="entry name" value="AAA family ATPase, putative"/>
    <property type="match status" value="1"/>
</dbReference>
<keyword evidence="14" id="KW-1185">Reference proteome</keyword>
<evidence type="ECO:0000256" key="11">
    <source>
        <dbReference type="SAM" id="MobiDB-lite"/>
    </source>
</evidence>
<feature type="compositionally biased region" description="Basic residues" evidence="11">
    <location>
        <begin position="567"/>
        <end position="578"/>
    </location>
</feature>
<evidence type="ECO:0000256" key="8">
    <source>
        <dbReference type="ARBA" id="ARBA00023117"/>
    </source>
</evidence>
<keyword evidence="7" id="KW-0067">ATP-binding</keyword>
<evidence type="ECO:0000256" key="6">
    <source>
        <dbReference type="ARBA" id="ARBA00022801"/>
    </source>
</evidence>
<evidence type="ECO:0000313" key="14">
    <source>
        <dbReference type="Proteomes" id="UP000033140"/>
    </source>
</evidence>
<dbReference type="Pfam" id="PF17862">
    <property type="entry name" value="AAA_lid_3"/>
    <property type="match status" value="1"/>
</dbReference>
<dbReference type="InterPro" id="IPR003593">
    <property type="entry name" value="AAA+_ATPase"/>
</dbReference>
<sequence>MTKAFTVAISGPSCSGKSTCVRFIRRIFPNTTIVYEDDFYLPDSELPIDSETGYQNWDTAEAINFDKLVDVLRYTKREGRLPEGYTSREDTWETGGSKSVSTEVLDELQQMVQQRLKEKGVEDSRLVFVDGFMLYNEQPVLRELSLKLLLRAPKDILAQRRIDRGPYITAEGEWSDPPGYFELVWKSYVEYHKNLFEGGDVDGELRGEMKEGGMEVSGLDGGNEERLRWVVKRILDRMSGRPRGDAAVAGGSATPLTFNSNPIIITQDQSLGHTAKLLRGPVTAFLCPSTVQMPLRIGSDDDDDESPTSQRTTRSSGRFETLKRKRDDVSPDDNGQREAAGHALRRRVSQPRYVEDDDDFSEQVIDTETEPEVQPRKAPLVLQVPRLNEIYPTRTTADDDQYQSAEQQQQEEGLEEDAVGEPEDDEDDIDDVPSPDGPEDPADGEYEEDSEPIGGRRPTRGGKAPRKAIGRRHSVSQDYKSHNHRSRRDRNTSRGRSQQNWGDEESDYKANSGDDDDEALDSDELVEERENNGMNDFVVQDSEDEHRRRSARRRALTRAAQAPPPRATRRSTRQHHRSSSPGTEPDLDDDDDEIRNEARELRGTPSPARKPTLRQRDTRPNYHIPPPTDPIYDADDLLELGPAPRMRGSPKRRTTQGVVQQRRTLYPKIPWTGENFTRLIDEVGQGKGGGDDSSSDSDDEAKGGGMRRPSYAALGQIAPGAKQGHSADHTGGPANLGKITSGKSNLADADPLGVDMNVNFESVGGMEEEIRRLNEMVMLPLMYPEIFQRFGTTPPRGVLFHGPPGTGKTLMARALASSCSTAERPITFYMRKGADCLSKWVGEAERQLRLLFEEARANQPAIIFFDEIDGLAPVRSSKQEQIHASIVSTMLALMDGMDGRGQVIVIGATNRPDAVDPALRRPGRFDREFYFPLPGPKARRSIIDIHTRGWEPPLPDSFKEHMAYMTKGYGGADLRALCTESALIAVQRRFPQIYTSKDKLLLDPAKIEVKPRDFMLAMKKIIPSSERSSSSGAAPLPAHIAPLLEGTLQGINKILEGVLPEMNKASVLDDAMYEQDDDDDDDPTGGFARENMLRRFESARVFRPRLLVHGEKGMGQQYIAAAILHHFEGFHVQSFDLATLLSDSTRSPEAAVVQLFIEVKRHKPSVVYIPNVDVWYDTVSEAVRMTFAGLLRDLKPSDPVLFLGITETPAEHLDPGLKSWFQSTKQSQIQLLPPREDARRAYFQVTIDLIKKSPKELPGGRERRKRVLEVLPKAPPPAPKIMSKKEVKELEIKDRQLKNALKIKLSVLMEQLKGRYKRFKKPTIDDDEITYYESEEQVEAAKTAFPVVHFLQLSDGMIFETSNKKKYFNMDLDTIEQRLWAGYYLTPNHYLNDIETIQLDALTEAREVAGFPISASVATEYRERVMKAQEMYTNAQMWFEEHPMPQHFIDELFRMAEREMKRREETEKQQRKAADDAEKQAAEAARLAAEEAARNAPVLAIHEAQVDDAVVMDGTLPSLQLAKYNFAGQGGVEGDVVIDGAVQPPVQPRTTFDMDAFDRAVFSAQGTPVPGLANDAESEPILSTTTDEPVIVEAGDISVEMADANAPLSSQAFPEAVASQSVDHPNRGEVSVAPESQGQVIVQGEPEPPREPTPEYIYDPNLTDVVSEEFLDITGGMSVEELEQVNSACIGVIWRMRTHWDRVDVAKQVTDVLEKVVSEIRAAKDEGNGMTQE</sequence>
<dbReference type="InterPro" id="IPR003960">
    <property type="entry name" value="ATPase_AAA_CS"/>
</dbReference>
<feature type="region of interest" description="Disordered" evidence="11">
    <location>
        <begin position="682"/>
        <end position="739"/>
    </location>
</feature>
<dbReference type="GO" id="GO:0000785">
    <property type="term" value="C:chromatin"/>
    <property type="evidence" value="ECO:0007669"/>
    <property type="project" value="UniProtKB-ARBA"/>
</dbReference>
<dbReference type="GO" id="GO:0003682">
    <property type="term" value="F:chromatin binding"/>
    <property type="evidence" value="ECO:0007669"/>
    <property type="project" value="TreeGrafter"/>
</dbReference>
<keyword evidence="6" id="KW-0378">Hydrolase</keyword>
<dbReference type="GO" id="GO:0006337">
    <property type="term" value="P:nucleosome disassembly"/>
    <property type="evidence" value="ECO:0007669"/>
    <property type="project" value="TreeGrafter"/>
</dbReference>